<sequence>MCGRYYIDDETSREIEKIIKDIDSRNSNKNYKTGEIFPTNTVPILVSQQESITPNLCIWGFPNFKNKGVIINARSETAFEKKTFRESLLSRRCIIPANGFYEWNKNKEKIFFTQRDSNIMYMAGIYNTFQEEARFVILTTAANNSISDVHDRMPLILNKDQISDWLNDSAKTQAYLNQTPTMLNRKSNYEQIGLRFN</sequence>
<keyword evidence="4 8" id="KW-0378">Hydrolase</keyword>
<dbReference type="GO" id="GO:0008233">
    <property type="term" value="F:peptidase activity"/>
    <property type="evidence" value="ECO:0007669"/>
    <property type="project" value="UniProtKB-KW"/>
</dbReference>
<evidence type="ECO:0000256" key="4">
    <source>
        <dbReference type="ARBA" id="ARBA00022801"/>
    </source>
</evidence>
<accession>A0A6S6R3D6</accession>
<keyword evidence="2 8" id="KW-0645">Protease</keyword>
<dbReference type="Proteomes" id="UP000515561">
    <property type="component" value="Chromosome"/>
</dbReference>
<comment type="similarity">
    <text evidence="1 8">Belongs to the SOS response-associated peptidase family.</text>
</comment>
<evidence type="ECO:0000256" key="5">
    <source>
        <dbReference type="ARBA" id="ARBA00023124"/>
    </source>
</evidence>
<evidence type="ECO:0000256" key="1">
    <source>
        <dbReference type="ARBA" id="ARBA00008136"/>
    </source>
</evidence>
<keyword evidence="3" id="KW-0227">DNA damage</keyword>
<dbReference type="SUPFAM" id="SSF143081">
    <property type="entry name" value="BB1717-like"/>
    <property type="match status" value="1"/>
</dbReference>
<evidence type="ECO:0000256" key="2">
    <source>
        <dbReference type="ARBA" id="ARBA00022670"/>
    </source>
</evidence>
<evidence type="ECO:0000256" key="8">
    <source>
        <dbReference type="RuleBase" id="RU364100"/>
    </source>
</evidence>
<reference evidence="9 10" key="1">
    <citation type="journal article" date="2016" name="Int. J. Syst. Evol. Microbiol.">
        <title>Descriptions of Anaerotaenia torta gen. nov., sp. nov. and Anaerocolumna cellulosilytica gen. nov., sp. nov. isolated from a methanogenic reactor of cattle waste.</title>
        <authorList>
            <person name="Uek A."/>
            <person name="Ohtaki Y."/>
            <person name="Kaku N."/>
            <person name="Ueki K."/>
        </authorList>
    </citation>
    <scope>NUCLEOTIDE SEQUENCE [LARGE SCALE GENOMIC DNA]</scope>
    <source>
        <strain evidence="9 10">SN021</strain>
    </source>
</reference>
<dbReference type="GO" id="GO:0016829">
    <property type="term" value="F:lyase activity"/>
    <property type="evidence" value="ECO:0007669"/>
    <property type="project" value="UniProtKB-KW"/>
</dbReference>
<dbReference type="PANTHER" id="PTHR13604">
    <property type="entry name" value="DC12-RELATED"/>
    <property type="match status" value="1"/>
</dbReference>
<keyword evidence="10" id="KW-1185">Reference proteome</keyword>
<proteinExistence type="inferred from homology"/>
<dbReference type="InterPro" id="IPR036590">
    <property type="entry name" value="SRAP-like"/>
</dbReference>
<keyword evidence="5" id="KW-0190">Covalent protein-DNA linkage</keyword>
<gene>
    <name evidence="9" type="ORF">acsn021_21360</name>
</gene>
<keyword evidence="6" id="KW-0238">DNA-binding</keyword>
<organism evidence="9 10">
    <name type="scientific">Anaerocolumna cellulosilytica</name>
    <dbReference type="NCBI Taxonomy" id="433286"/>
    <lineage>
        <taxon>Bacteria</taxon>
        <taxon>Bacillati</taxon>
        <taxon>Bacillota</taxon>
        <taxon>Clostridia</taxon>
        <taxon>Lachnospirales</taxon>
        <taxon>Lachnospiraceae</taxon>
        <taxon>Anaerocolumna</taxon>
    </lineage>
</organism>
<dbReference type="GO" id="GO:0106300">
    <property type="term" value="P:protein-DNA covalent cross-linking repair"/>
    <property type="evidence" value="ECO:0007669"/>
    <property type="project" value="InterPro"/>
</dbReference>
<dbReference type="Pfam" id="PF02586">
    <property type="entry name" value="SRAP"/>
    <property type="match status" value="1"/>
</dbReference>
<dbReference type="InterPro" id="IPR003738">
    <property type="entry name" value="SRAP"/>
</dbReference>
<evidence type="ECO:0000256" key="7">
    <source>
        <dbReference type="ARBA" id="ARBA00023239"/>
    </source>
</evidence>
<dbReference type="EC" id="3.4.-.-" evidence="8"/>
<evidence type="ECO:0000256" key="3">
    <source>
        <dbReference type="ARBA" id="ARBA00022763"/>
    </source>
</evidence>
<evidence type="ECO:0000313" key="9">
    <source>
        <dbReference type="EMBL" id="BCJ94567.1"/>
    </source>
</evidence>
<dbReference type="KEGG" id="acel:acsn021_21360"/>
<name>A0A6S6R3D6_9FIRM</name>
<dbReference type="EMBL" id="AP023367">
    <property type="protein sequence ID" value="BCJ94567.1"/>
    <property type="molecule type" value="Genomic_DNA"/>
</dbReference>
<dbReference type="AlphaFoldDB" id="A0A6S6R3D6"/>
<evidence type="ECO:0000313" key="10">
    <source>
        <dbReference type="Proteomes" id="UP000515561"/>
    </source>
</evidence>
<dbReference type="GO" id="GO:0003697">
    <property type="term" value="F:single-stranded DNA binding"/>
    <property type="evidence" value="ECO:0007669"/>
    <property type="project" value="InterPro"/>
</dbReference>
<protein>
    <recommendedName>
        <fullName evidence="8">Abasic site processing protein</fullName>
        <ecNumber evidence="8">3.4.-.-</ecNumber>
    </recommendedName>
</protein>
<dbReference type="PANTHER" id="PTHR13604:SF0">
    <property type="entry name" value="ABASIC SITE PROCESSING PROTEIN HMCES"/>
    <property type="match status" value="1"/>
</dbReference>
<dbReference type="GO" id="GO:0006508">
    <property type="term" value="P:proteolysis"/>
    <property type="evidence" value="ECO:0007669"/>
    <property type="project" value="UniProtKB-KW"/>
</dbReference>
<keyword evidence="7" id="KW-0456">Lyase</keyword>
<evidence type="ECO:0000256" key="6">
    <source>
        <dbReference type="ARBA" id="ARBA00023125"/>
    </source>
</evidence>
<dbReference type="RefSeq" id="WP_184089765.1">
    <property type="nucleotide sequence ID" value="NZ_AP023367.1"/>
</dbReference>
<dbReference type="Gene3D" id="3.90.1680.10">
    <property type="entry name" value="SOS response associated peptidase-like"/>
    <property type="match status" value="1"/>
</dbReference>